<accession>A0A9P0Q640</accession>
<evidence type="ECO:0000313" key="1">
    <source>
        <dbReference type="EMBL" id="CAH2012076.1"/>
    </source>
</evidence>
<proteinExistence type="predicted"/>
<organism evidence="1 2">
    <name type="scientific">Acanthoscelides obtectus</name>
    <name type="common">Bean weevil</name>
    <name type="synonym">Bruchus obtectus</name>
    <dbReference type="NCBI Taxonomy" id="200917"/>
    <lineage>
        <taxon>Eukaryota</taxon>
        <taxon>Metazoa</taxon>
        <taxon>Ecdysozoa</taxon>
        <taxon>Arthropoda</taxon>
        <taxon>Hexapoda</taxon>
        <taxon>Insecta</taxon>
        <taxon>Pterygota</taxon>
        <taxon>Neoptera</taxon>
        <taxon>Endopterygota</taxon>
        <taxon>Coleoptera</taxon>
        <taxon>Polyphaga</taxon>
        <taxon>Cucujiformia</taxon>
        <taxon>Chrysomeloidea</taxon>
        <taxon>Chrysomelidae</taxon>
        <taxon>Bruchinae</taxon>
        <taxon>Bruchini</taxon>
        <taxon>Acanthoscelides</taxon>
    </lineage>
</organism>
<keyword evidence="2" id="KW-1185">Reference proteome</keyword>
<evidence type="ECO:0008006" key="3">
    <source>
        <dbReference type="Google" id="ProtNLM"/>
    </source>
</evidence>
<name>A0A9P0Q640_ACAOB</name>
<dbReference type="Proteomes" id="UP001152888">
    <property type="component" value="Unassembled WGS sequence"/>
</dbReference>
<comment type="caution">
    <text evidence="1">The sequence shown here is derived from an EMBL/GenBank/DDBJ whole genome shotgun (WGS) entry which is preliminary data.</text>
</comment>
<evidence type="ECO:0000313" key="2">
    <source>
        <dbReference type="Proteomes" id="UP001152888"/>
    </source>
</evidence>
<dbReference type="OrthoDB" id="4214675at2759"/>
<dbReference type="InterPro" id="IPR036237">
    <property type="entry name" value="Xyl_isomerase-like_sf"/>
</dbReference>
<gene>
    <name evidence="1" type="ORF">ACAOBT_LOCUS32612</name>
</gene>
<dbReference type="AlphaFoldDB" id="A0A9P0Q640"/>
<dbReference type="Gene3D" id="3.20.20.150">
    <property type="entry name" value="Divalent-metal-dependent TIM barrel enzymes"/>
    <property type="match status" value="1"/>
</dbReference>
<protein>
    <recommendedName>
        <fullName evidence="3">Hydroxypyruvate isomerase</fullName>
    </recommendedName>
</protein>
<dbReference type="SUPFAM" id="SSF51658">
    <property type="entry name" value="Xylose isomerase-like"/>
    <property type="match status" value="1"/>
</dbReference>
<sequence>MLDIFHLQMIRGNITNTMKELKGYIGHVQELKSVAGYEDWIGLEYKPASTTAEGLKWIQDLGYNL</sequence>
<reference evidence="1" key="1">
    <citation type="submission" date="2022-03" db="EMBL/GenBank/DDBJ databases">
        <authorList>
            <person name="Sayadi A."/>
        </authorList>
    </citation>
    <scope>NUCLEOTIDE SEQUENCE</scope>
</reference>
<dbReference type="EMBL" id="CAKOFQ010008141">
    <property type="protein sequence ID" value="CAH2012076.1"/>
    <property type="molecule type" value="Genomic_DNA"/>
</dbReference>